<keyword evidence="2" id="KW-1185">Reference proteome</keyword>
<dbReference type="EMBL" id="CP007791">
    <property type="protein sequence ID" value="AJK70085.1"/>
    <property type="molecule type" value="Genomic_DNA"/>
</dbReference>
<name>A0A0B6TWW7_9CORY</name>
<sequence length="53" mass="5191">MGVPSGGLCFADSCLAVADADGGVFSDGVGELDEATVLFGDNEIAAHGDRSSS</sequence>
<proteinExistence type="predicted"/>
<organism evidence="1 2">
    <name type="scientific">Corynebacterium marinum DSM 44953</name>
    <dbReference type="NCBI Taxonomy" id="1224162"/>
    <lineage>
        <taxon>Bacteria</taxon>
        <taxon>Bacillati</taxon>
        <taxon>Actinomycetota</taxon>
        <taxon>Actinomycetes</taxon>
        <taxon>Mycobacteriales</taxon>
        <taxon>Corynebacteriaceae</taxon>
        <taxon>Corynebacterium</taxon>
    </lineage>
</organism>
<dbReference type="KEGG" id="cmq:B840_12585"/>
<accession>A0A0B6TWW7</accession>
<gene>
    <name evidence="1" type="ORF">B840_12585</name>
</gene>
<geneLocation type="plasmid" evidence="1 2">
    <name>pCmarinum2</name>
</geneLocation>
<keyword evidence="1" id="KW-0614">Plasmid</keyword>
<reference evidence="1 2" key="1">
    <citation type="submission" date="2014-05" db="EMBL/GenBank/DDBJ databases">
        <title>Complete genome sequence of Corynebacterium marinum DSM 44953.</title>
        <authorList>
            <person name="Schaffert L."/>
            <person name="Albersmeier A."/>
            <person name="Kalinowski J."/>
            <person name="Ruckert C."/>
        </authorList>
    </citation>
    <scope>NUCLEOTIDE SEQUENCE [LARGE SCALE GENOMIC DNA]</scope>
    <source>
        <strain evidence="1 2">DSM 44953</strain>
        <plasmid evidence="1 2">pCmarinum2</plasmid>
    </source>
</reference>
<dbReference type="HOGENOM" id="CLU_3060619_0_0_11"/>
<dbReference type="Proteomes" id="UP000031928">
    <property type="component" value="Plasmid pCmarinum2"/>
</dbReference>
<protein>
    <submittedName>
        <fullName evidence="1">Uncharacterized protein</fullName>
    </submittedName>
</protein>
<evidence type="ECO:0000313" key="2">
    <source>
        <dbReference type="Proteomes" id="UP000031928"/>
    </source>
</evidence>
<evidence type="ECO:0000313" key="1">
    <source>
        <dbReference type="EMBL" id="AJK70085.1"/>
    </source>
</evidence>
<dbReference type="AlphaFoldDB" id="A0A0B6TWW7"/>